<feature type="transmembrane region" description="Helical" evidence="14">
    <location>
        <begin position="60"/>
        <end position="80"/>
    </location>
</feature>
<keyword evidence="6 14" id="KW-1133">Transmembrane helix</keyword>
<evidence type="ECO:0000256" key="11">
    <source>
        <dbReference type="ARBA" id="ARBA00035120"/>
    </source>
</evidence>
<dbReference type="HAMAP" id="MF_00454">
    <property type="entry name" value="FluC"/>
    <property type="match status" value="1"/>
</dbReference>
<dbReference type="NCBIfam" id="NF010801">
    <property type="entry name" value="PRK14205.1"/>
    <property type="match status" value="1"/>
</dbReference>
<gene>
    <name evidence="14" type="primary">fluC</name>
    <name evidence="14" type="synonym">crcB</name>
    <name evidence="15" type="ORF">A374_13860</name>
</gene>
<evidence type="ECO:0000256" key="5">
    <source>
        <dbReference type="ARBA" id="ARBA00022723"/>
    </source>
</evidence>
<comment type="caution">
    <text evidence="15">The sequence shown here is derived from an EMBL/GenBank/DDBJ whole genome shotgun (WGS) entry which is preliminary data.</text>
</comment>
<keyword evidence="9 14" id="KW-0472">Membrane</keyword>
<feature type="transmembrane region" description="Helical" evidence="14">
    <location>
        <begin position="6"/>
        <end position="25"/>
    </location>
</feature>
<keyword evidence="16" id="KW-1185">Reference proteome</keyword>
<dbReference type="GO" id="GO:0005886">
    <property type="term" value="C:plasma membrane"/>
    <property type="evidence" value="ECO:0007669"/>
    <property type="project" value="UniProtKB-SubCell"/>
</dbReference>
<evidence type="ECO:0000256" key="12">
    <source>
        <dbReference type="ARBA" id="ARBA00035585"/>
    </source>
</evidence>
<evidence type="ECO:0000256" key="9">
    <source>
        <dbReference type="ARBA" id="ARBA00023136"/>
    </source>
</evidence>
<feature type="transmembrane region" description="Helical" evidence="14">
    <location>
        <begin position="92"/>
        <end position="115"/>
    </location>
</feature>
<evidence type="ECO:0000256" key="7">
    <source>
        <dbReference type="ARBA" id="ARBA00023053"/>
    </source>
</evidence>
<dbReference type="GO" id="GO:0140114">
    <property type="term" value="P:cellular detoxification of fluoride"/>
    <property type="evidence" value="ECO:0007669"/>
    <property type="project" value="UniProtKB-UniRule"/>
</dbReference>
<dbReference type="PANTHER" id="PTHR28259:SF16">
    <property type="entry name" value="FLUORIDE-SPECIFIC ION CHANNEL FLUC 2"/>
    <property type="match status" value="1"/>
</dbReference>
<keyword evidence="5 14" id="KW-0479">Metal-binding</keyword>
<dbReference type="OrthoDB" id="9815830at2"/>
<comment type="similarity">
    <text evidence="11 14">Belongs to the fluoride channel Fluc/FEX (TC 1.A.43) family.</text>
</comment>
<dbReference type="EMBL" id="AKKV01000030">
    <property type="protein sequence ID" value="EIT84782.1"/>
    <property type="molecule type" value="Genomic_DNA"/>
</dbReference>
<keyword evidence="7 14" id="KW-0915">Sodium</keyword>
<feature type="binding site" evidence="14">
    <location>
        <position position="73"/>
    </location>
    <ligand>
        <name>Na(+)</name>
        <dbReference type="ChEBI" id="CHEBI:29101"/>
        <note>structural</note>
    </ligand>
</feature>
<dbReference type="GO" id="GO:0062054">
    <property type="term" value="F:fluoride channel activity"/>
    <property type="evidence" value="ECO:0007669"/>
    <property type="project" value="UniProtKB-UniRule"/>
</dbReference>
<comment type="function">
    <text evidence="13 14">Fluoride-specific ion channel. Important for reducing fluoride concentration in the cell, thus reducing its toxicity.</text>
</comment>
<keyword evidence="3 14" id="KW-1003">Cell membrane</keyword>
<dbReference type="Pfam" id="PF02537">
    <property type="entry name" value="CRCB"/>
    <property type="match status" value="1"/>
</dbReference>
<name>I8AGH3_9BACL</name>
<sequence length="120" mass="13177">MSAYILVALGGFFGAITRFSLSTMIKRIWPITFPLATFFINSIGSFLLGWIVGIHANLHMQWLVGTGFMGAFTTFSTFTLESIQLMQQRKWGVLLLYVGGSYSVGILCAFLGMALSSTFA</sequence>
<keyword evidence="4 14" id="KW-0812">Transmembrane</keyword>
<evidence type="ECO:0000256" key="8">
    <source>
        <dbReference type="ARBA" id="ARBA00023065"/>
    </source>
</evidence>
<dbReference type="PATRIC" id="fig|1196324.3.peg.2835"/>
<dbReference type="PANTHER" id="PTHR28259">
    <property type="entry name" value="FLUORIDE EXPORT PROTEIN 1-RELATED"/>
    <property type="match status" value="1"/>
</dbReference>
<dbReference type="InterPro" id="IPR003691">
    <property type="entry name" value="FluC"/>
</dbReference>
<reference evidence="15 16" key="1">
    <citation type="journal article" date="2012" name="J. Bacteriol.">
        <title>Genome of Bacillus macauensis ZFHKF-1, a Long-Chain-Forming Bacterium.</title>
        <authorList>
            <person name="Cai L."/>
            <person name="Zhang T."/>
        </authorList>
    </citation>
    <scope>NUCLEOTIDE SEQUENCE [LARGE SCALE GENOMIC DNA]</scope>
    <source>
        <strain evidence="15 16">ZFHKF-1</strain>
    </source>
</reference>
<evidence type="ECO:0000256" key="3">
    <source>
        <dbReference type="ARBA" id="ARBA00022475"/>
    </source>
</evidence>
<comment type="activity regulation">
    <text evidence="14">Na(+) is not transported, but it plays an essential structural role and its presence is essential for fluoride channel function.</text>
</comment>
<keyword evidence="2 14" id="KW-0813">Transport</keyword>
<evidence type="ECO:0000256" key="10">
    <source>
        <dbReference type="ARBA" id="ARBA00023303"/>
    </source>
</evidence>
<dbReference type="eggNOG" id="COG0239">
    <property type="taxonomic scope" value="Bacteria"/>
</dbReference>
<dbReference type="STRING" id="1196324.A374_13860"/>
<keyword evidence="8 14" id="KW-0406">Ion transport</keyword>
<evidence type="ECO:0000313" key="15">
    <source>
        <dbReference type="EMBL" id="EIT84782.1"/>
    </source>
</evidence>
<feature type="binding site" evidence="14">
    <location>
        <position position="70"/>
    </location>
    <ligand>
        <name>Na(+)</name>
        <dbReference type="ChEBI" id="CHEBI:29101"/>
        <note>structural</note>
    </ligand>
</feature>
<evidence type="ECO:0000256" key="6">
    <source>
        <dbReference type="ARBA" id="ARBA00022989"/>
    </source>
</evidence>
<evidence type="ECO:0000313" key="16">
    <source>
        <dbReference type="Proteomes" id="UP000004080"/>
    </source>
</evidence>
<feature type="transmembrane region" description="Helical" evidence="14">
    <location>
        <begin position="32"/>
        <end position="54"/>
    </location>
</feature>
<dbReference type="RefSeq" id="WP_007202850.1">
    <property type="nucleotide sequence ID" value="NZ_AKKV01000030.1"/>
</dbReference>
<dbReference type="GO" id="GO:0046872">
    <property type="term" value="F:metal ion binding"/>
    <property type="evidence" value="ECO:0007669"/>
    <property type="project" value="UniProtKB-KW"/>
</dbReference>
<evidence type="ECO:0000256" key="1">
    <source>
        <dbReference type="ARBA" id="ARBA00004651"/>
    </source>
</evidence>
<comment type="subcellular location">
    <subcellularLocation>
        <location evidence="1 14">Cell membrane</location>
        <topology evidence="1 14">Multi-pass membrane protein</topology>
    </subcellularLocation>
</comment>
<evidence type="ECO:0000256" key="2">
    <source>
        <dbReference type="ARBA" id="ARBA00022448"/>
    </source>
</evidence>
<evidence type="ECO:0000256" key="4">
    <source>
        <dbReference type="ARBA" id="ARBA00022692"/>
    </source>
</evidence>
<organism evidence="15 16">
    <name type="scientific">Fictibacillus macauensis ZFHKF-1</name>
    <dbReference type="NCBI Taxonomy" id="1196324"/>
    <lineage>
        <taxon>Bacteria</taxon>
        <taxon>Bacillati</taxon>
        <taxon>Bacillota</taxon>
        <taxon>Bacilli</taxon>
        <taxon>Bacillales</taxon>
        <taxon>Fictibacillaceae</taxon>
        <taxon>Fictibacillus</taxon>
    </lineage>
</organism>
<evidence type="ECO:0000256" key="13">
    <source>
        <dbReference type="ARBA" id="ARBA00049940"/>
    </source>
</evidence>
<keyword evidence="10 14" id="KW-0407">Ion channel</keyword>
<dbReference type="Proteomes" id="UP000004080">
    <property type="component" value="Unassembled WGS sequence"/>
</dbReference>
<proteinExistence type="inferred from homology"/>
<evidence type="ECO:0000256" key="14">
    <source>
        <dbReference type="HAMAP-Rule" id="MF_00454"/>
    </source>
</evidence>
<dbReference type="AlphaFoldDB" id="I8AGH3"/>
<comment type="catalytic activity">
    <reaction evidence="12">
        <text>fluoride(in) = fluoride(out)</text>
        <dbReference type="Rhea" id="RHEA:76159"/>
        <dbReference type="ChEBI" id="CHEBI:17051"/>
    </reaction>
    <physiologicalReaction direction="left-to-right" evidence="12">
        <dbReference type="Rhea" id="RHEA:76160"/>
    </physiologicalReaction>
</comment>
<accession>I8AGH3</accession>
<protein>
    <recommendedName>
        <fullName evidence="14">Fluoride-specific ion channel FluC</fullName>
    </recommendedName>
</protein>